<dbReference type="AlphaFoldDB" id="A0A5C7FYU0"/>
<keyword evidence="2" id="KW-0472">Membrane</keyword>
<dbReference type="Proteomes" id="UP000321413">
    <property type="component" value="Unassembled WGS sequence"/>
</dbReference>
<sequence>MYRGNWSLPFSVLLLLMCLVTAIAYFVEPYLVALVTGTADGAALRESPAPHAYKLLLLVTITFAAGWFIHAFTGDPLARRREQVRFAYFFVIASFAVLMIPPFVKSQALGSEPIGIVSGCVADADAAAQLRCDPDGRPVPRTGAQVEEGRPAAAAGAADTATAPRPAHNQWLVNIGGALRSQSELPCTSSSPEACLLGSPGNRADITGGVVVPLPFVIVALFGGAVSLSRRVPEIQKRSERGYAGTAAEPAIDARQGREELVFQIMQFASAPLIAITAYQVLDPASQAGAVALAFLAGFGSETILLMIRGVANGLHPRATLPGRSAAAPAGVDGQGGAMPVAAWAPGTSDVGLQPLRLGVRPGEDTSTEPVHIRLCVDDDLEAGSAALSVDGIRVGVPGDGCVELALAPGRPYRVEAHGRRGGREVHGGQTLVVDADDEARPLQLVLA</sequence>
<feature type="transmembrane region" description="Helical" evidence="2">
    <location>
        <begin position="12"/>
        <end position="32"/>
    </location>
</feature>
<keyword evidence="2" id="KW-0812">Transmembrane</keyword>
<evidence type="ECO:0000256" key="2">
    <source>
        <dbReference type="SAM" id="Phobius"/>
    </source>
</evidence>
<feature type="transmembrane region" description="Helical" evidence="2">
    <location>
        <begin position="86"/>
        <end position="104"/>
    </location>
</feature>
<keyword evidence="4" id="KW-1185">Reference proteome</keyword>
<organism evidence="3 4">
    <name type="scientific">Massilia arenae</name>
    <dbReference type="NCBI Taxonomy" id="2603288"/>
    <lineage>
        <taxon>Bacteria</taxon>
        <taxon>Pseudomonadati</taxon>
        <taxon>Pseudomonadota</taxon>
        <taxon>Betaproteobacteria</taxon>
        <taxon>Burkholderiales</taxon>
        <taxon>Oxalobacteraceae</taxon>
        <taxon>Telluria group</taxon>
        <taxon>Massilia</taxon>
    </lineage>
</organism>
<evidence type="ECO:0000313" key="4">
    <source>
        <dbReference type="Proteomes" id="UP000321413"/>
    </source>
</evidence>
<comment type="caution">
    <text evidence="3">The sequence shown here is derived from an EMBL/GenBank/DDBJ whole genome shotgun (WGS) entry which is preliminary data.</text>
</comment>
<feature type="transmembrane region" description="Helical" evidence="2">
    <location>
        <begin position="206"/>
        <end position="228"/>
    </location>
</feature>
<feature type="transmembrane region" description="Helical" evidence="2">
    <location>
        <begin position="288"/>
        <end position="308"/>
    </location>
</feature>
<feature type="compositionally biased region" description="Low complexity" evidence="1">
    <location>
        <begin position="151"/>
        <end position="161"/>
    </location>
</feature>
<accession>A0A5C7FYU0</accession>
<keyword evidence="2" id="KW-1133">Transmembrane helix</keyword>
<feature type="transmembrane region" description="Helical" evidence="2">
    <location>
        <begin position="52"/>
        <end position="74"/>
    </location>
</feature>
<name>A0A5C7FYU0_9BURK</name>
<feature type="transmembrane region" description="Helical" evidence="2">
    <location>
        <begin position="261"/>
        <end position="282"/>
    </location>
</feature>
<protein>
    <submittedName>
        <fullName evidence="3">Uncharacterized protein</fullName>
    </submittedName>
</protein>
<proteinExistence type="predicted"/>
<evidence type="ECO:0000313" key="3">
    <source>
        <dbReference type="EMBL" id="TXG00804.1"/>
    </source>
</evidence>
<dbReference type="EMBL" id="VPFD01000005">
    <property type="protein sequence ID" value="TXG00804.1"/>
    <property type="molecule type" value="Genomic_DNA"/>
</dbReference>
<evidence type="ECO:0000256" key="1">
    <source>
        <dbReference type="SAM" id="MobiDB-lite"/>
    </source>
</evidence>
<gene>
    <name evidence="3" type="ORF">FVD38_06475</name>
</gene>
<feature type="region of interest" description="Disordered" evidence="1">
    <location>
        <begin position="133"/>
        <end position="161"/>
    </location>
</feature>
<dbReference type="RefSeq" id="WP_147934066.1">
    <property type="nucleotide sequence ID" value="NZ_VPFD01000005.1"/>
</dbReference>
<reference evidence="3 4" key="1">
    <citation type="submission" date="2019-08" db="EMBL/GenBank/DDBJ databases">
        <title>Massilia golmudensis sp. nov., isolated from sand in the Qinghai-Tibetan Plateau.</title>
        <authorList>
            <person name="Zhang B."/>
        </authorList>
    </citation>
    <scope>NUCLEOTIDE SEQUENCE [LARGE SCALE GENOMIC DNA]</scope>
    <source>
        <strain evidence="3 4">GEM5</strain>
    </source>
</reference>